<evidence type="ECO:0000313" key="2">
    <source>
        <dbReference type="EMBL" id="POF33976.1"/>
    </source>
</evidence>
<name>A0A2S3V1Z5_9HYPH</name>
<dbReference type="Proteomes" id="UP000236959">
    <property type="component" value="Unassembled WGS sequence"/>
</dbReference>
<evidence type="ECO:0008006" key="4">
    <source>
        <dbReference type="Google" id="ProtNLM"/>
    </source>
</evidence>
<dbReference type="RefSeq" id="WP_208987227.1">
    <property type="nucleotide sequence ID" value="NZ_PPCN01000001.1"/>
</dbReference>
<evidence type="ECO:0000256" key="1">
    <source>
        <dbReference type="SAM" id="MobiDB-lite"/>
    </source>
</evidence>
<dbReference type="Gene3D" id="3.40.50.150">
    <property type="entry name" value="Vaccinia Virus protein VP39"/>
    <property type="match status" value="1"/>
</dbReference>
<protein>
    <recommendedName>
        <fullName evidence="4">S-adenosyl-l-methionine--l-methionine S-methyltransferase</fullName>
    </recommendedName>
</protein>
<reference evidence="2 3" key="1">
    <citation type="submission" date="2018-01" db="EMBL/GenBank/DDBJ databases">
        <title>Genomic Encyclopedia of Archaeal and Bacterial Type Strains, Phase II (KMG-II): from individual species to whole genera.</title>
        <authorList>
            <person name="Goeker M."/>
        </authorList>
    </citation>
    <scope>NUCLEOTIDE SEQUENCE [LARGE SCALE GENOMIC DNA]</scope>
    <source>
        <strain evidence="2 3">DSM 17023</strain>
    </source>
</reference>
<dbReference type="EMBL" id="PPCN01000001">
    <property type="protein sequence ID" value="POF33976.1"/>
    <property type="molecule type" value="Genomic_DNA"/>
</dbReference>
<comment type="caution">
    <text evidence="2">The sequence shown here is derived from an EMBL/GenBank/DDBJ whole genome shotgun (WGS) entry which is preliminary data.</text>
</comment>
<gene>
    <name evidence="2" type="ORF">CLV41_101426</name>
</gene>
<keyword evidence="3" id="KW-1185">Reference proteome</keyword>
<sequence length="311" mass="33874">MPDLNVDEMPSGTSVPVPAKGVSPEVPDFAFDPTDPWTETFQKGLERAGLSGKRIYEVGIGTGTNVAFLLRMCGAAHVSGSDLDPRLVVLAERNVRSLAPEKANLFHPVRGAVSLIDTEEARARIAETDVIIACLPQVGDPGDRRLTAFRKAQAVELPEGAGEKADDHIAHYYPWAAFDEYPFNSVGLGLNEALLHRIRDHAPTAQVIMNFGCRIGTDIIFELFEANGFRPEKLHSQIVRQDAGTDISFFVMLEKALRGTGLEKDLVCAFFADEGALRPLSASEAQDLLDRDPDTPLYHEVCVIRAVPVAA</sequence>
<organism evidence="2 3">
    <name type="scientific">Roseibium marinum</name>
    <dbReference type="NCBI Taxonomy" id="281252"/>
    <lineage>
        <taxon>Bacteria</taxon>
        <taxon>Pseudomonadati</taxon>
        <taxon>Pseudomonadota</taxon>
        <taxon>Alphaproteobacteria</taxon>
        <taxon>Hyphomicrobiales</taxon>
        <taxon>Stappiaceae</taxon>
        <taxon>Roseibium</taxon>
    </lineage>
</organism>
<dbReference type="SUPFAM" id="SSF53335">
    <property type="entry name" value="S-adenosyl-L-methionine-dependent methyltransferases"/>
    <property type="match status" value="1"/>
</dbReference>
<feature type="region of interest" description="Disordered" evidence="1">
    <location>
        <begin position="1"/>
        <end position="20"/>
    </location>
</feature>
<dbReference type="AlphaFoldDB" id="A0A2S3V1Z5"/>
<evidence type="ECO:0000313" key="3">
    <source>
        <dbReference type="Proteomes" id="UP000236959"/>
    </source>
</evidence>
<dbReference type="InterPro" id="IPR029063">
    <property type="entry name" value="SAM-dependent_MTases_sf"/>
</dbReference>
<accession>A0A2S3V1Z5</accession>
<proteinExistence type="predicted"/>